<name>A0A7X5J7Q9_9HYPH</name>
<evidence type="ECO:0000313" key="2">
    <source>
        <dbReference type="Proteomes" id="UP000586722"/>
    </source>
</evidence>
<dbReference type="AlphaFoldDB" id="A0A7X5J7Q9"/>
<reference evidence="2" key="1">
    <citation type="submission" date="2020-01" db="EMBL/GenBank/DDBJ databases">
        <authorList>
            <person name="Fang Y."/>
            <person name="Sun R."/>
            <person name="Nie L."/>
            <person name="He J."/>
            <person name="Hao L."/>
            <person name="Wang L."/>
            <person name="Su S."/>
            <person name="Lv E."/>
            <person name="Zhang Z."/>
            <person name="Xie R."/>
            <person name="Liu H."/>
        </authorList>
    </citation>
    <scope>NUCLEOTIDE SEQUENCE [LARGE SCALE GENOMIC DNA]</scope>
    <source>
        <strain evidence="2">XCT-53</strain>
    </source>
</reference>
<comment type="caution">
    <text evidence="1">The sequence shown here is derived from an EMBL/GenBank/DDBJ whole genome shotgun (WGS) entry which is preliminary data.</text>
</comment>
<proteinExistence type="predicted"/>
<protein>
    <submittedName>
        <fullName evidence="1">Uncharacterized protein</fullName>
    </submittedName>
</protein>
<keyword evidence="2" id="KW-1185">Reference proteome</keyword>
<dbReference type="RefSeq" id="WP_161672762.1">
    <property type="nucleotide sequence ID" value="NZ_JAABLP010000001.1"/>
</dbReference>
<gene>
    <name evidence="1" type="ORF">GWI72_05710</name>
</gene>
<accession>A0A7X5J7Q9</accession>
<dbReference type="EMBL" id="JAABLQ010000001">
    <property type="protein sequence ID" value="NBN77762.1"/>
    <property type="molecule type" value="Genomic_DNA"/>
</dbReference>
<sequence length="99" mass="10930">MPDATSETAALGAEFDFLKGHIAATMTLIHALIDQGTVDRKALDAFFAGFVDQLPHNRQTLALRLVLEQWRQGLRDGQEVGQLNRRVFEVVRGGLVNDA</sequence>
<organism evidence="1 2">
    <name type="scientific">Pannonibacter tanglangensis</name>
    <dbReference type="NCBI Taxonomy" id="2750084"/>
    <lineage>
        <taxon>Bacteria</taxon>
        <taxon>Pseudomonadati</taxon>
        <taxon>Pseudomonadota</taxon>
        <taxon>Alphaproteobacteria</taxon>
        <taxon>Hyphomicrobiales</taxon>
        <taxon>Stappiaceae</taxon>
        <taxon>Pannonibacter</taxon>
    </lineage>
</organism>
<evidence type="ECO:0000313" key="1">
    <source>
        <dbReference type="EMBL" id="NBN77762.1"/>
    </source>
</evidence>
<dbReference type="Proteomes" id="UP000586722">
    <property type="component" value="Unassembled WGS sequence"/>
</dbReference>